<dbReference type="Proteomes" id="UP001601059">
    <property type="component" value="Unassembled WGS sequence"/>
</dbReference>
<comment type="caution">
    <text evidence="1">The sequence shown here is derived from an EMBL/GenBank/DDBJ whole genome shotgun (WGS) entry which is preliminary data.</text>
</comment>
<reference evidence="1 2" key="1">
    <citation type="submission" date="2024-08" db="EMBL/GenBank/DDBJ databases">
        <title>Two novel Cytobacillus novel species.</title>
        <authorList>
            <person name="Liu G."/>
        </authorList>
    </citation>
    <scope>NUCLEOTIDE SEQUENCE [LARGE SCALE GENOMIC DNA]</scope>
    <source>
        <strain evidence="1 2">FJAT-54145</strain>
    </source>
</reference>
<sequence>MEAVQVDELENLRKIVMSLQPEQREAIIKKIELFAECDSKDSLTDVNGNFQPAISKLDFVHVDFTGVGGEWDGAHYGVVWNVNPRFDSFVVIPTTSKSRVEYPDVFPIGNILGLPPGNTTLLVSDMTRVSRKRITPVQFRHHTKGVINTRLKKDWVLRIEEAIAVTYGGQITFERFLRDRCSVAMPSDLEVLIAWRFKPVIARYDPKTQTLYYRLWTNDNWHTLQLVNPNQKIKKEMKSFIMDNYLSSDDTLQQHAIVQYNHLYK</sequence>
<organism evidence="1 2">
    <name type="scientific">Cytobacillus spartinae</name>
    <dbReference type="NCBI Taxonomy" id="3299023"/>
    <lineage>
        <taxon>Bacteria</taxon>
        <taxon>Bacillati</taxon>
        <taxon>Bacillota</taxon>
        <taxon>Bacilli</taxon>
        <taxon>Bacillales</taxon>
        <taxon>Bacillaceae</taxon>
        <taxon>Cytobacillus</taxon>
    </lineage>
</organism>
<dbReference type="RefSeq" id="WP_389364930.1">
    <property type="nucleotide sequence ID" value="NZ_JBIACK010000021.1"/>
</dbReference>
<evidence type="ECO:0000313" key="2">
    <source>
        <dbReference type="Proteomes" id="UP001601059"/>
    </source>
</evidence>
<evidence type="ECO:0000313" key="1">
    <source>
        <dbReference type="EMBL" id="MFE8703964.1"/>
    </source>
</evidence>
<proteinExistence type="predicted"/>
<dbReference type="InterPro" id="IPR011067">
    <property type="entry name" value="Plasmid_toxin/cell-grow_inhib"/>
</dbReference>
<keyword evidence="2" id="KW-1185">Reference proteome</keyword>
<accession>A0ABW6KI75</accession>
<dbReference type="Gene3D" id="2.30.30.110">
    <property type="match status" value="1"/>
</dbReference>
<dbReference type="EMBL" id="JBIACK010000021">
    <property type="protein sequence ID" value="MFE8703964.1"/>
    <property type="molecule type" value="Genomic_DNA"/>
</dbReference>
<protein>
    <submittedName>
        <fullName evidence="1">Uncharacterized protein</fullName>
    </submittedName>
</protein>
<name>A0ABW6KI75_9BACI</name>
<gene>
    <name evidence="1" type="ORF">ACFYKX_25660</name>
</gene>